<organism evidence="1 2">
    <name type="scientific">Anopheles minimus</name>
    <dbReference type="NCBI Taxonomy" id="112268"/>
    <lineage>
        <taxon>Eukaryota</taxon>
        <taxon>Metazoa</taxon>
        <taxon>Ecdysozoa</taxon>
        <taxon>Arthropoda</taxon>
        <taxon>Hexapoda</taxon>
        <taxon>Insecta</taxon>
        <taxon>Pterygota</taxon>
        <taxon>Neoptera</taxon>
        <taxon>Endopterygota</taxon>
        <taxon>Diptera</taxon>
        <taxon>Nematocera</taxon>
        <taxon>Culicoidea</taxon>
        <taxon>Culicidae</taxon>
        <taxon>Anophelinae</taxon>
        <taxon>Anopheles</taxon>
    </lineage>
</organism>
<sequence length="50" mass="5985">MDDEKGYCKEISITNSANRAEHSNERWEGREQGKIWKHTKYRSMVSIVER</sequence>
<dbReference type="Proteomes" id="UP000075920">
    <property type="component" value="Unassembled WGS sequence"/>
</dbReference>
<reference evidence="2" key="1">
    <citation type="submission" date="2013-03" db="EMBL/GenBank/DDBJ databases">
        <title>The Genome Sequence of Anopheles minimus MINIMUS1.</title>
        <authorList>
            <consortium name="The Broad Institute Genomics Platform"/>
            <person name="Neafsey D.E."/>
            <person name="Walton C."/>
            <person name="Walker B."/>
            <person name="Young S.K."/>
            <person name="Zeng Q."/>
            <person name="Gargeya S."/>
            <person name="Fitzgerald M."/>
            <person name="Haas B."/>
            <person name="Abouelleil A."/>
            <person name="Allen A.W."/>
            <person name="Alvarado L."/>
            <person name="Arachchi H.M."/>
            <person name="Berlin A.M."/>
            <person name="Chapman S.B."/>
            <person name="Gainer-Dewar J."/>
            <person name="Goldberg J."/>
            <person name="Griggs A."/>
            <person name="Gujja S."/>
            <person name="Hansen M."/>
            <person name="Howarth C."/>
            <person name="Imamovic A."/>
            <person name="Ireland A."/>
            <person name="Larimer J."/>
            <person name="McCowan C."/>
            <person name="Murphy C."/>
            <person name="Pearson M."/>
            <person name="Poon T.W."/>
            <person name="Priest M."/>
            <person name="Roberts A."/>
            <person name="Saif S."/>
            <person name="Shea T."/>
            <person name="Sisk P."/>
            <person name="Sykes S."/>
            <person name="Wortman J."/>
            <person name="Nusbaum C."/>
            <person name="Birren B."/>
        </authorList>
    </citation>
    <scope>NUCLEOTIDE SEQUENCE [LARGE SCALE GENOMIC DNA]</scope>
    <source>
        <strain evidence="2">MINIMUS1</strain>
    </source>
</reference>
<dbReference type="VEuPathDB" id="VectorBase:AMIN014022"/>
<keyword evidence="2" id="KW-1185">Reference proteome</keyword>
<protein>
    <submittedName>
        <fullName evidence="1">Uncharacterized protein</fullName>
    </submittedName>
</protein>
<dbReference type="AlphaFoldDB" id="A0A182WMQ7"/>
<name>A0A182WMQ7_9DIPT</name>
<accession>A0A182WMQ7</accession>
<evidence type="ECO:0000313" key="2">
    <source>
        <dbReference type="Proteomes" id="UP000075920"/>
    </source>
</evidence>
<evidence type="ECO:0000313" key="1">
    <source>
        <dbReference type="EnsemblMetazoa" id="AMIN014022-PA"/>
    </source>
</evidence>
<proteinExistence type="predicted"/>
<dbReference type="EnsemblMetazoa" id="AMIN014022-RA">
    <property type="protein sequence ID" value="AMIN014022-PA"/>
    <property type="gene ID" value="AMIN014022"/>
</dbReference>
<reference evidence="1" key="2">
    <citation type="submission" date="2020-05" db="UniProtKB">
        <authorList>
            <consortium name="EnsemblMetazoa"/>
        </authorList>
    </citation>
    <scope>IDENTIFICATION</scope>
    <source>
        <strain evidence="1">MINIMUS1</strain>
    </source>
</reference>